<dbReference type="Gene3D" id="1.10.1200.10">
    <property type="entry name" value="ACP-like"/>
    <property type="match status" value="1"/>
</dbReference>
<keyword evidence="6" id="KW-1185">Reference proteome</keyword>
<dbReference type="InterPro" id="IPR010071">
    <property type="entry name" value="AA_adenyl_dom"/>
</dbReference>
<dbReference type="InterPro" id="IPR020845">
    <property type="entry name" value="AMP-binding_CS"/>
</dbReference>
<dbReference type="CDD" id="cd05930">
    <property type="entry name" value="A_NRPS"/>
    <property type="match status" value="1"/>
</dbReference>
<dbReference type="Proteomes" id="UP001595690">
    <property type="component" value="Unassembled WGS sequence"/>
</dbReference>
<dbReference type="InterPro" id="IPR029058">
    <property type="entry name" value="AB_hydrolase_fold"/>
</dbReference>
<dbReference type="SUPFAM" id="SSF52777">
    <property type="entry name" value="CoA-dependent acyltransferases"/>
    <property type="match status" value="2"/>
</dbReference>
<dbReference type="SMART" id="SM00823">
    <property type="entry name" value="PKS_PP"/>
    <property type="match status" value="1"/>
</dbReference>
<dbReference type="InterPro" id="IPR020802">
    <property type="entry name" value="TesA-like"/>
</dbReference>
<dbReference type="SUPFAM" id="SSF56801">
    <property type="entry name" value="Acetyl-CoA synthetase-like"/>
    <property type="match status" value="1"/>
</dbReference>
<dbReference type="Pfam" id="PF00975">
    <property type="entry name" value="Thioesterase"/>
    <property type="match status" value="1"/>
</dbReference>
<dbReference type="Gene3D" id="3.30.559.10">
    <property type="entry name" value="Chloramphenicol acetyltransferase-like domain"/>
    <property type="match status" value="1"/>
</dbReference>
<dbReference type="InterPro" id="IPR020806">
    <property type="entry name" value="PKS_PP-bd"/>
</dbReference>
<dbReference type="InterPro" id="IPR023213">
    <property type="entry name" value="CAT-like_dom_sf"/>
</dbReference>
<dbReference type="Pfam" id="PF00668">
    <property type="entry name" value="Condensation"/>
    <property type="match status" value="1"/>
</dbReference>
<evidence type="ECO:0000256" key="1">
    <source>
        <dbReference type="ARBA" id="ARBA00001957"/>
    </source>
</evidence>
<dbReference type="EMBL" id="JBHRZI010000046">
    <property type="protein sequence ID" value="MFC3898207.1"/>
    <property type="molecule type" value="Genomic_DNA"/>
</dbReference>
<proteinExistence type="predicted"/>
<accession>A0ABV8C805</accession>
<dbReference type="NCBIfam" id="TIGR01733">
    <property type="entry name" value="AA-adenyl-dom"/>
    <property type="match status" value="1"/>
</dbReference>
<gene>
    <name evidence="5" type="ORF">ACFOWZ_42645</name>
</gene>
<dbReference type="PROSITE" id="PS50075">
    <property type="entry name" value="CARRIER"/>
    <property type="match status" value="1"/>
</dbReference>
<dbReference type="SUPFAM" id="SSF47336">
    <property type="entry name" value="ACP-like"/>
    <property type="match status" value="1"/>
</dbReference>
<name>A0ABV8C805_9PSEU</name>
<dbReference type="Pfam" id="PF00550">
    <property type="entry name" value="PP-binding"/>
    <property type="match status" value="1"/>
</dbReference>
<dbReference type="InterPro" id="IPR000873">
    <property type="entry name" value="AMP-dep_synth/lig_dom"/>
</dbReference>
<dbReference type="RefSeq" id="WP_382379682.1">
    <property type="nucleotide sequence ID" value="NZ_JBHRZI010000046.1"/>
</dbReference>
<dbReference type="InterPro" id="IPR001031">
    <property type="entry name" value="Thioesterase"/>
</dbReference>
<dbReference type="InterPro" id="IPR036736">
    <property type="entry name" value="ACP-like_sf"/>
</dbReference>
<dbReference type="Gene3D" id="3.30.559.30">
    <property type="entry name" value="Nonribosomal peptide synthetase, condensation domain"/>
    <property type="match status" value="1"/>
</dbReference>
<evidence type="ECO:0000313" key="6">
    <source>
        <dbReference type="Proteomes" id="UP001595690"/>
    </source>
</evidence>
<evidence type="ECO:0000256" key="2">
    <source>
        <dbReference type="ARBA" id="ARBA00022450"/>
    </source>
</evidence>
<evidence type="ECO:0000256" key="3">
    <source>
        <dbReference type="ARBA" id="ARBA00022553"/>
    </source>
</evidence>
<dbReference type="InterPro" id="IPR025110">
    <property type="entry name" value="AMP-bd_C"/>
</dbReference>
<dbReference type="InterPro" id="IPR001242">
    <property type="entry name" value="Condensation_dom"/>
</dbReference>
<organism evidence="5 6">
    <name type="scientific">Lentzea rhizosphaerae</name>
    <dbReference type="NCBI Taxonomy" id="2041025"/>
    <lineage>
        <taxon>Bacteria</taxon>
        <taxon>Bacillati</taxon>
        <taxon>Actinomycetota</taxon>
        <taxon>Actinomycetes</taxon>
        <taxon>Pseudonocardiales</taxon>
        <taxon>Pseudonocardiaceae</taxon>
        <taxon>Lentzea</taxon>
    </lineage>
</organism>
<dbReference type="Pfam" id="PF13193">
    <property type="entry name" value="AMP-binding_C"/>
    <property type="match status" value="1"/>
</dbReference>
<dbReference type="Pfam" id="PF00501">
    <property type="entry name" value="AMP-binding"/>
    <property type="match status" value="1"/>
</dbReference>
<dbReference type="Gene3D" id="3.40.50.1820">
    <property type="entry name" value="alpha/beta hydrolase"/>
    <property type="match status" value="1"/>
</dbReference>
<sequence>MSSTDSAAEMFPLSPQQRYTWITAETGSGCSAVSGELTIRGPLDTGRLREALNGLVERYEIMRTTYQQVAGIDVPLQRIGAPADVVLEDVTEEDWRSRLAEPMDPAGPPLRAGLARREDGVHTLFLRLSALSADAESVGLLVESLAGLYGGAEPDGSAEEPLQYADLAEWFTQQIDDPDAEAKEHWDSLARNLGDLAELPFKRRRGSAPAGADAVEVQLPGGLREAADRDGGTVRGVVLSAWAALLGRYAPGRPLVVMTSQSGRHDADLADAIGPLARLVPVLFDGEPDASLRSLLREVVARDETAAELQGAFSPENWSTGGSADLAARASIGFAHRVLPVLRTNEVEFELSRIDAAPHADLELTCEENGESVRAVLRYRANAFARSDVADLAVGLRSVLETWIADPATPVDEVLLLPADLRRPASAPAPVGDEPEPVHERFARHALETPSAVAVVDAAGSHTYGSLHASAQALADQLVARGVGPGSLVGVLFGRSAGVLAAMTAVLETGAAYVPLDPALPSERLRLMVEDSGVEVIVTEPAHADLTALLRPDPVVLGDQRRQEIRPALARPADLAYVLYTSGTTGRPKGVLVGHQQIASYVDAIVERLGLEPGLGYAHVSTLAADLGYTVLYASLCTGGTLHLVGDDVLRNGDELGDYLTREAVDVLKITPSHLSALLQTTANPAGLIPRRVLVTGGEPLRSELAVQLAELANGCEIVNHYGPTEATVGTTAHRLRLADLDARTASVPIGSPLGAATVQVVDGALHEVPLWVPGELLIGGPGVARGYLGRPELTAERFVPDPLSSLPDGRRYRTGDLVRRLPGGELEFLGRNDDQVKISGYRVELGEIESTLRAHPDVQDCVTLVSTDETGHQRLVAFVVGSSDRHEAELHEFAAARLPQYMRPEAIVALDAFPLTANGKLDRAALLRSATGVRQSHRQRQVPPRDTFELLLAGLWTQALGKAVGVTDDFFEVGGNSLKAIRLIADIRKATGISLPVSAMVNASTIEAMATLLRSEQPGDQFRSAVPLQRSGALSPFFCVHAGGGGVLGYLPLARAVGDERPFIGLQSPGLYPGGSNPGTLVEMAARYVEEIKSHQPQGPYWIGGWCLGGIIAHEVARQLVGAGDEVAHLVLFDSDAPVDLPSDERVGDEPADLQSDVSDVELIQRFAWHYQLEIPASELESRDAEARLEHLVRLVQAKDLLPADAGLAELRQLLTVYRGNVSAAMRYIQQDRPRITTPAEYPVTLFRAKDESPGEDLGEALGWEEIYGSGVRVELVPGDHHTMMVPPQVPVLARQLADLLADTESAPGSTAGAS</sequence>
<evidence type="ECO:0000313" key="5">
    <source>
        <dbReference type="EMBL" id="MFC3898207.1"/>
    </source>
</evidence>
<dbReference type="PROSITE" id="PS00455">
    <property type="entry name" value="AMP_BINDING"/>
    <property type="match status" value="1"/>
</dbReference>
<dbReference type="PROSITE" id="PS00012">
    <property type="entry name" value="PHOSPHOPANTETHEINE"/>
    <property type="match status" value="1"/>
</dbReference>
<dbReference type="Gene3D" id="3.30.300.30">
    <property type="match status" value="1"/>
</dbReference>
<dbReference type="InterPro" id="IPR045851">
    <property type="entry name" value="AMP-bd_C_sf"/>
</dbReference>
<dbReference type="InterPro" id="IPR006162">
    <property type="entry name" value="Ppantetheine_attach_site"/>
</dbReference>
<dbReference type="InterPro" id="IPR009081">
    <property type="entry name" value="PP-bd_ACP"/>
</dbReference>
<keyword evidence="2" id="KW-0596">Phosphopantetheine</keyword>
<comment type="caution">
    <text evidence="5">The sequence shown here is derived from an EMBL/GenBank/DDBJ whole genome shotgun (WGS) entry which is preliminary data.</text>
</comment>
<dbReference type="PANTHER" id="PTHR45527">
    <property type="entry name" value="NONRIBOSOMAL PEPTIDE SYNTHETASE"/>
    <property type="match status" value="1"/>
</dbReference>
<protein>
    <submittedName>
        <fullName evidence="5">Amino acid adenylation domain-containing protein</fullName>
    </submittedName>
</protein>
<feature type="domain" description="Carrier" evidence="4">
    <location>
        <begin position="944"/>
        <end position="1018"/>
    </location>
</feature>
<dbReference type="SMART" id="SM00824">
    <property type="entry name" value="PKS_TE"/>
    <property type="match status" value="1"/>
</dbReference>
<dbReference type="InterPro" id="IPR042099">
    <property type="entry name" value="ANL_N_sf"/>
</dbReference>
<reference evidence="6" key="1">
    <citation type="journal article" date="2019" name="Int. J. Syst. Evol. Microbiol.">
        <title>The Global Catalogue of Microorganisms (GCM) 10K type strain sequencing project: providing services to taxonomists for standard genome sequencing and annotation.</title>
        <authorList>
            <consortium name="The Broad Institute Genomics Platform"/>
            <consortium name="The Broad Institute Genome Sequencing Center for Infectious Disease"/>
            <person name="Wu L."/>
            <person name="Ma J."/>
        </authorList>
    </citation>
    <scope>NUCLEOTIDE SEQUENCE [LARGE SCALE GENOMIC DNA]</scope>
    <source>
        <strain evidence="6">CGMCC 4.7405</strain>
    </source>
</reference>
<dbReference type="SUPFAM" id="SSF53474">
    <property type="entry name" value="alpha/beta-Hydrolases"/>
    <property type="match status" value="1"/>
</dbReference>
<keyword evidence="3" id="KW-0597">Phosphoprotein</keyword>
<dbReference type="Gene3D" id="3.40.50.12780">
    <property type="entry name" value="N-terminal domain of ligase-like"/>
    <property type="match status" value="1"/>
</dbReference>
<comment type="cofactor">
    <cofactor evidence="1">
        <name>pantetheine 4'-phosphate</name>
        <dbReference type="ChEBI" id="CHEBI:47942"/>
    </cofactor>
</comment>
<dbReference type="PANTHER" id="PTHR45527:SF1">
    <property type="entry name" value="FATTY ACID SYNTHASE"/>
    <property type="match status" value="1"/>
</dbReference>
<evidence type="ECO:0000259" key="4">
    <source>
        <dbReference type="PROSITE" id="PS50075"/>
    </source>
</evidence>